<evidence type="ECO:0000313" key="4">
    <source>
        <dbReference type="Proteomes" id="UP000644756"/>
    </source>
</evidence>
<evidence type="ECO:0000256" key="2">
    <source>
        <dbReference type="ARBA" id="ARBA00022729"/>
    </source>
</evidence>
<organism evidence="3 4">
    <name type="scientific">Paenibacillus abyssi</name>
    <dbReference type="NCBI Taxonomy" id="1340531"/>
    <lineage>
        <taxon>Bacteria</taxon>
        <taxon>Bacillati</taxon>
        <taxon>Bacillota</taxon>
        <taxon>Bacilli</taxon>
        <taxon>Bacillales</taxon>
        <taxon>Paenibacillaceae</taxon>
        <taxon>Paenibacillus</taxon>
    </lineage>
</organism>
<proteinExistence type="inferred from homology"/>
<reference evidence="3" key="1">
    <citation type="journal article" date="2014" name="Int. J. Syst. Evol. Microbiol.">
        <title>Complete genome sequence of Corynebacterium casei LMG S-19264T (=DSM 44701T), isolated from a smear-ripened cheese.</title>
        <authorList>
            <consortium name="US DOE Joint Genome Institute (JGI-PGF)"/>
            <person name="Walter F."/>
            <person name="Albersmeier A."/>
            <person name="Kalinowski J."/>
            <person name="Ruckert C."/>
        </authorList>
    </citation>
    <scope>NUCLEOTIDE SEQUENCE</scope>
    <source>
        <strain evidence="3">CGMCC 1.12987</strain>
    </source>
</reference>
<evidence type="ECO:0000313" key="3">
    <source>
        <dbReference type="EMBL" id="GGF90934.1"/>
    </source>
</evidence>
<dbReference type="Gene3D" id="2.60.40.1180">
    <property type="entry name" value="Golgi alpha-mannosidase II"/>
    <property type="match status" value="1"/>
</dbReference>
<sequence length="578" mass="65360">MMDLDQISVRIQDIYPTKAQFQSGEKITLAIELANDGATEQTMAVSCTIRELDMEVGFHSVPSIAILPDDTVTVYIEAGPFETAFTGYGAEAVLSIEGIAADLSTTAFDVVSDWRVAPRYGFLSDFGSAEAGDREDVKWLAKLHLNLVQFYDWMYRHDDLVSEDDTYVDLMGREVSRAVVEEKIQFCHDCGMKAMAYGAVYAASKEFAERHPDWRLYTSAGEPYDFIGIFNIMNIAPDSPWHRHIVNEYKRAVKILDFDGIHMDTYGFPKTGWSRLGGVQRLERLETQFAPLIEAARAELSEAKNDIALIFNNVGNWPVDPVARTSQDAIYVEVWKPYERYHHLADIIRWAKHCSEGKPVILAAYLKPFRELGPLGEEGAEHAFRLLNAVITANRAYHLLHGEAGGVLTQGYYVDHSKLRPDFMGVVRNYADFGVRYGHILYDNRLKDVSMTHADGDNLEYRLEGFPYSTYGEAGKVWTMIVECESMKLLHFINLVSAADDFWNEPKHAQAPVEHRLVSVALDGEVESVLLASPDVNYGRPIPLDYLIEVTPRGKVIRLELPPLLYWDMVIIRIKQAD</sequence>
<dbReference type="Pfam" id="PF13199">
    <property type="entry name" value="Glyco_hydro_66"/>
    <property type="match status" value="1"/>
</dbReference>
<dbReference type="Gene3D" id="2.60.40.10">
    <property type="entry name" value="Immunoglobulins"/>
    <property type="match status" value="1"/>
</dbReference>
<evidence type="ECO:0000256" key="1">
    <source>
        <dbReference type="ARBA" id="ARBA00010837"/>
    </source>
</evidence>
<comment type="caution">
    <text evidence="3">The sequence shown here is derived from an EMBL/GenBank/DDBJ whole genome shotgun (WGS) entry which is preliminary data.</text>
</comment>
<reference evidence="3" key="2">
    <citation type="submission" date="2020-09" db="EMBL/GenBank/DDBJ databases">
        <authorList>
            <person name="Sun Q."/>
            <person name="Zhou Y."/>
        </authorList>
    </citation>
    <scope>NUCLEOTIDE SEQUENCE</scope>
    <source>
        <strain evidence="3">CGMCC 1.12987</strain>
    </source>
</reference>
<dbReference type="AlphaFoldDB" id="A0A917CMC0"/>
<keyword evidence="2" id="KW-0732">Signal</keyword>
<keyword evidence="4" id="KW-1185">Reference proteome</keyword>
<dbReference type="Proteomes" id="UP000644756">
    <property type="component" value="Unassembled WGS sequence"/>
</dbReference>
<dbReference type="InterPro" id="IPR013780">
    <property type="entry name" value="Glyco_hydro_b"/>
</dbReference>
<dbReference type="InterPro" id="IPR025092">
    <property type="entry name" value="Glyco_hydro_66"/>
</dbReference>
<dbReference type="InterPro" id="IPR013783">
    <property type="entry name" value="Ig-like_fold"/>
</dbReference>
<dbReference type="Gene3D" id="3.20.20.80">
    <property type="entry name" value="Glycosidases"/>
    <property type="match status" value="1"/>
</dbReference>
<dbReference type="EMBL" id="BMGR01000001">
    <property type="protein sequence ID" value="GGF90934.1"/>
    <property type="molecule type" value="Genomic_DNA"/>
</dbReference>
<protein>
    <submittedName>
        <fullName evidence="3">Cycloisomaltooligosaccharide glucanotransferase</fullName>
    </submittedName>
</protein>
<accession>A0A917CMC0</accession>
<name>A0A917CMC0_9BACL</name>
<gene>
    <name evidence="3" type="ORF">GCM10010916_05310</name>
</gene>
<dbReference type="RefSeq" id="WP_188528704.1">
    <property type="nucleotide sequence ID" value="NZ_BMGR01000001.1"/>
</dbReference>
<comment type="similarity">
    <text evidence="1">Belongs to the glycosyl hydrolase 66 family.</text>
</comment>
<dbReference type="CDD" id="cd14745">
    <property type="entry name" value="GH66"/>
    <property type="match status" value="1"/>
</dbReference>